<keyword evidence="2" id="KW-1185">Reference proteome</keyword>
<organism evidence="1 2">
    <name type="scientific">Parapedobacter defluvii</name>
    <dbReference type="NCBI Taxonomy" id="2045106"/>
    <lineage>
        <taxon>Bacteria</taxon>
        <taxon>Pseudomonadati</taxon>
        <taxon>Bacteroidota</taxon>
        <taxon>Sphingobacteriia</taxon>
        <taxon>Sphingobacteriales</taxon>
        <taxon>Sphingobacteriaceae</taxon>
        <taxon>Parapedobacter</taxon>
    </lineage>
</organism>
<name>A0ABQ1M1K1_9SPHI</name>
<reference evidence="2" key="1">
    <citation type="journal article" date="2019" name="Int. J. Syst. Evol. Microbiol.">
        <title>The Global Catalogue of Microorganisms (GCM) 10K type strain sequencing project: providing services to taxonomists for standard genome sequencing and annotation.</title>
        <authorList>
            <consortium name="The Broad Institute Genomics Platform"/>
            <consortium name="The Broad Institute Genome Sequencing Center for Infectious Disease"/>
            <person name="Wu L."/>
            <person name="Ma J."/>
        </authorList>
    </citation>
    <scope>NUCLEOTIDE SEQUENCE [LARGE SCALE GENOMIC DNA]</scope>
    <source>
        <strain evidence="2">CGMCC 1.15342</strain>
    </source>
</reference>
<dbReference type="RefSeq" id="WP_188751514.1">
    <property type="nucleotide sequence ID" value="NZ_BMIK01000009.1"/>
</dbReference>
<gene>
    <name evidence="1" type="ORF">GCM10011386_26730</name>
</gene>
<evidence type="ECO:0000313" key="1">
    <source>
        <dbReference type="EMBL" id="GGC33290.1"/>
    </source>
</evidence>
<proteinExistence type="predicted"/>
<sequence length="368" mass="42711">MLLIQKGQPTKLPEEYHSVNNICAYIYDHLTLIVANPDYYPYLRLSSFHFPDENGGLDLPLENEHILDWLAKNEKKKELQHFLIKHISLSVLTDLVNFIHESLLAAQKGKITVAYSLLRKPFTDELFLLEQLLAEPESFVESFFYNGDPKSYDPSKRNTSEYKRKIIAECVRKCPNFGMSSSLIYDFRYEKSCEYGINGISNKALHIVTTDQHYKTQNQNFNFIFSTADDYKRYFKHYYFIVPILLIYTANVVDEVISQFLPDEINDKGKIIRGMQRIVAYESLRETGGGMFAWLSKQLTFECDTCKVERELTVDPEKFLESGAFCCPQCGAQAIFSDEEIEIFKLFLDNLRNIDMDNSNQQVKDQAT</sequence>
<dbReference type="EMBL" id="BMIK01000009">
    <property type="protein sequence ID" value="GGC33290.1"/>
    <property type="molecule type" value="Genomic_DNA"/>
</dbReference>
<protein>
    <submittedName>
        <fullName evidence="1">Uncharacterized protein</fullName>
    </submittedName>
</protein>
<comment type="caution">
    <text evidence="1">The sequence shown here is derived from an EMBL/GenBank/DDBJ whole genome shotgun (WGS) entry which is preliminary data.</text>
</comment>
<accession>A0ABQ1M1K1</accession>
<evidence type="ECO:0000313" key="2">
    <source>
        <dbReference type="Proteomes" id="UP000597338"/>
    </source>
</evidence>
<dbReference type="Proteomes" id="UP000597338">
    <property type="component" value="Unassembled WGS sequence"/>
</dbReference>